<dbReference type="InterPro" id="IPR001036">
    <property type="entry name" value="Acrflvin-R"/>
</dbReference>
<sequence length="1069" mass="116509">MMSKFFIHRPIFASVLSIIVVIAGLVSMAVLPVEEYPQLTPPRIMVMATYSGADAETIAETVAAPLEDAINGVEDMIYMQSTSSSSGELSLSVYFEVGTDPQEALVNVNNRISIAEPRLPAEVARLGVRAFEMSPNILEVVSFYDPTEQMDQVDAYNYLAVNVVDELKRVPGVGNVVAVGNKDYSMRIWVDPDKLKHYDLTISEVTAAIREQNSQYATGKFGQEPTKSENAYVYIIKPEGRLIKTSEFENIILRSDKFGSALKLKDVATISLDAEQHFFEARYGKHPMTPVLIFTQSSANALATAEAVNAKLEELSPTFPGGLTYSISYDTTEFVKVSVGAVVKTFIEAMVLVMVIMYLFLGNIRATIIPMLAIPVSIVGAFAGMLAMGFSINMITLFAMILAIGIVVDDAIIVVENVERILEEDPEISVIKATEKAMEEIFAAVVSIVLVLSAVFIPVAFLEGFVGIMQKQFGLTMVVAIVISGICALTLTPALCAMLLKRKEKRPFWFVRGFNKIFDYSTDVYSWIVKWILKVPIFSVLVFIGIVFLTSVMFKVVPGGLVPNEDKGSLMVINQLPSAAAINRTLSHGVELQNSIADEKEVDSTGLMAGYDLLSGNLRENAAIMFVKLNPWDDRPLESQSSFALAAKYNAMFAQNRHGLSFVLNPPPISGLSTTGGFELYAQSSSGKTYKEIEADMGKVVAKANERPELMMVRTTLDTNFPQYDISVDKDKAKMMGVNIADIFTTINATIGSYYVNDFNMLGKTYKVRISADSDFRDSEQAIRNIFVKSMTTGEMIPVSTLVTLKKSLGPDNVDRFNGLPAAKVMGEPAPGYTSGQAIGAISEVMAEVFPNNEYSIGWSGTAYQEVHTSGTGTIAFIFGMIFVYLILAAQYERWLMPIAVLTAVPFSVLGALGAAYIGGQNNDVYFQIGLLLLIGLGAKNAILIVEFAMAAHEKEGKNLIEAGIQAAKLRFRPIVMTSLAFTLGVLPLALSSGAGAASRHAVGIPVIGGMIAASTIAILFIPSFYYLVESFNNLLDRIFGDNKSKQSPAVTQNSDMEIIDDDRRVHVK</sequence>
<dbReference type="SUPFAM" id="SSF82714">
    <property type="entry name" value="Multidrug efflux transporter AcrB TolC docking domain, DN and DC subdomains"/>
    <property type="match status" value="2"/>
</dbReference>
<dbReference type="InterPro" id="IPR027463">
    <property type="entry name" value="AcrB_DN_DC_subdom"/>
</dbReference>
<keyword evidence="4" id="KW-1003">Cell membrane</keyword>
<keyword evidence="7 9" id="KW-1133">Transmembrane helix</keyword>
<dbReference type="AlphaFoldDB" id="A0A7M1LGU8"/>
<evidence type="ECO:0000256" key="7">
    <source>
        <dbReference type="ARBA" id="ARBA00022989"/>
    </source>
</evidence>
<feature type="transmembrane region" description="Helical" evidence="9">
    <location>
        <begin position="341"/>
        <end position="361"/>
    </location>
</feature>
<evidence type="ECO:0000256" key="1">
    <source>
        <dbReference type="ARBA" id="ARBA00004429"/>
    </source>
</evidence>
<feature type="transmembrane region" description="Helical" evidence="9">
    <location>
        <begin position="870"/>
        <end position="888"/>
    </location>
</feature>
<organism evidence="10 11">
    <name type="scientific">Campylobacter corcagiensis</name>
    <dbReference type="NCBI Taxonomy" id="1448857"/>
    <lineage>
        <taxon>Bacteria</taxon>
        <taxon>Pseudomonadati</taxon>
        <taxon>Campylobacterota</taxon>
        <taxon>Epsilonproteobacteria</taxon>
        <taxon>Campylobacterales</taxon>
        <taxon>Campylobacteraceae</taxon>
        <taxon>Campylobacter</taxon>
    </lineage>
</organism>
<gene>
    <name evidence="10" type="ORF">IMC76_03225</name>
</gene>
<dbReference type="Gene3D" id="3.30.2090.10">
    <property type="entry name" value="Multidrug efflux transporter AcrB TolC docking domain, DN and DC subdomains"/>
    <property type="match status" value="2"/>
</dbReference>
<dbReference type="SUPFAM" id="SSF82866">
    <property type="entry name" value="Multidrug efflux transporter AcrB transmembrane domain"/>
    <property type="match status" value="2"/>
</dbReference>
<dbReference type="GO" id="GO:0015562">
    <property type="term" value="F:efflux transmembrane transporter activity"/>
    <property type="evidence" value="ECO:0007669"/>
    <property type="project" value="InterPro"/>
</dbReference>
<protein>
    <submittedName>
        <fullName evidence="10">Multidrug efflux RND transporter permease subunit</fullName>
    </submittedName>
</protein>
<keyword evidence="5" id="KW-0997">Cell inner membrane</keyword>
<dbReference type="RefSeq" id="WP_025802329.1">
    <property type="nucleotide sequence ID" value="NZ_CP053842.1"/>
</dbReference>
<name>A0A7M1LGU8_9BACT</name>
<feature type="transmembrane region" description="Helical" evidence="9">
    <location>
        <begin position="895"/>
        <end position="919"/>
    </location>
</feature>
<dbReference type="InterPro" id="IPR004764">
    <property type="entry name" value="MdtF-like"/>
</dbReference>
<dbReference type="PRINTS" id="PR00702">
    <property type="entry name" value="ACRIFLAVINRP"/>
</dbReference>
<feature type="transmembrane region" description="Helical" evidence="9">
    <location>
        <begin position="531"/>
        <end position="554"/>
    </location>
</feature>
<accession>A0A7M1LGU8</accession>
<dbReference type="FunFam" id="1.20.1640.10:FF:000001">
    <property type="entry name" value="Efflux pump membrane transporter"/>
    <property type="match status" value="1"/>
</dbReference>
<dbReference type="GO" id="GO:0042910">
    <property type="term" value="F:xenobiotic transmembrane transporter activity"/>
    <property type="evidence" value="ECO:0007669"/>
    <property type="project" value="TreeGrafter"/>
</dbReference>
<evidence type="ECO:0000256" key="5">
    <source>
        <dbReference type="ARBA" id="ARBA00022519"/>
    </source>
</evidence>
<evidence type="ECO:0000313" key="11">
    <source>
        <dbReference type="Proteomes" id="UP000594749"/>
    </source>
</evidence>
<dbReference type="GO" id="GO:0009636">
    <property type="term" value="P:response to toxic substance"/>
    <property type="evidence" value="ECO:0007669"/>
    <property type="project" value="UniProtKB-ARBA"/>
</dbReference>
<dbReference type="GO" id="GO:0005886">
    <property type="term" value="C:plasma membrane"/>
    <property type="evidence" value="ECO:0007669"/>
    <property type="project" value="UniProtKB-SubCell"/>
</dbReference>
<keyword evidence="6 9" id="KW-0812">Transmembrane</keyword>
<feature type="transmembrane region" description="Helical" evidence="9">
    <location>
        <begin position="368"/>
        <end position="388"/>
    </location>
</feature>
<dbReference type="Gene3D" id="3.30.70.1440">
    <property type="entry name" value="Multidrug efflux transporter AcrB pore domain"/>
    <property type="match status" value="1"/>
</dbReference>
<dbReference type="Pfam" id="PF00873">
    <property type="entry name" value="ACR_tran"/>
    <property type="match status" value="1"/>
</dbReference>
<dbReference type="NCBIfam" id="NF000282">
    <property type="entry name" value="RND_permease_1"/>
    <property type="match status" value="1"/>
</dbReference>
<keyword evidence="3" id="KW-0813">Transport</keyword>
<dbReference type="EMBL" id="CP063078">
    <property type="protein sequence ID" value="QOQ87829.1"/>
    <property type="molecule type" value="Genomic_DNA"/>
</dbReference>
<feature type="transmembrane region" description="Helical" evidence="9">
    <location>
        <begin position="473"/>
        <end position="500"/>
    </location>
</feature>
<comment type="similarity">
    <text evidence="2">Belongs to the resistance-nodulation-cell division (RND) (TC 2.A.6) family.</text>
</comment>
<dbReference type="PANTHER" id="PTHR32063">
    <property type="match status" value="1"/>
</dbReference>
<dbReference type="SUPFAM" id="SSF82693">
    <property type="entry name" value="Multidrug efflux transporter AcrB pore domain, PN1, PN2, PC1 and PC2 subdomains"/>
    <property type="match status" value="3"/>
</dbReference>
<evidence type="ECO:0000313" key="10">
    <source>
        <dbReference type="EMBL" id="QOQ87829.1"/>
    </source>
</evidence>
<evidence type="ECO:0000256" key="8">
    <source>
        <dbReference type="ARBA" id="ARBA00023136"/>
    </source>
</evidence>
<proteinExistence type="inferred from homology"/>
<reference evidence="10 11" key="1">
    <citation type="submission" date="2020-10" db="EMBL/GenBank/DDBJ databases">
        <title>Campylobacter and Helicobacter PacBio genomes.</title>
        <authorList>
            <person name="Lane C."/>
        </authorList>
    </citation>
    <scope>NUCLEOTIDE SEQUENCE [LARGE SCALE GENOMIC DNA]</scope>
    <source>
        <strain evidence="10 11">2016D-0077</strain>
    </source>
</reference>
<evidence type="ECO:0000256" key="9">
    <source>
        <dbReference type="SAM" id="Phobius"/>
    </source>
</evidence>
<keyword evidence="11" id="KW-1185">Reference proteome</keyword>
<evidence type="ECO:0000256" key="6">
    <source>
        <dbReference type="ARBA" id="ARBA00022692"/>
    </source>
</evidence>
<dbReference type="Gene3D" id="3.30.70.1430">
    <property type="entry name" value="Multidrug efflux transporter AcrB pore domain"/>
    <property type="match status" value="2"/>
</dbReference>
<dbReference type="FunFam" id="3.30.70.1430:FF:000001">
    <property type="entry name" value="Efflux pump membrane transporter"/>
    <property type="match status" value="1"/>
</dbReference>
<dbReference type="Gene3D" id="3.30.70.1320">
    <property type="entry name" value="Multidrug efflux transporter AcrB pore domain like"/>
    <property type="match status" value="1"/>
</dbReference>
<feature type="transmembrane region" description="Helical" evidence="9">
    <location>
        <begin position="1003"/>
        <end position="1029"/>
    </location>
</feature>
<feature type="transmembrane region" description="Helical" evidence="9">
    <location>
        <begin position="925"/>
        <end position="951"/>
    </location>
</feature>
<keyword evidence="8 9" id="KW-0472">Membrane</keyword>
<dbReference type="Gene3D" id="1.20.1640.10">
    <property type="entry name" value="Multidrug efflux transporter AcrB transmembrane domain"/>
    <property type="match status" value="2"/>
</dbReference>
<comment type="subcellular location">
    <subcellularLocation>
        <location evidence="1">Cell inner membrane</location>
        <topology evidence="1">Multi-pass membrane protein</topology>
    </subcellularLocation>
</comment>
<feature type="transmembrane region" description="Helical" evidence="9">
    <location>
        <begin position="972"/>
        <end position="991"/>
    </location>
</feature>
<evidence type="ECO:0000256" key="3">
    <source>
        <dbReference type="ARBA" id="ARBA00022448"/>
    </source>
</evidence>
<dbReference type="Proteomes" id="UP000594749">
    <property type="component" value="Chromosome"/>
</dbReference>
<evidence type="ECO:0000256" key="4">
    <source>
        <dbReference type="ARBA" id="ARBA00022475"/>
    </source>
</evidence>
<evidence type="ECO:0000256" key="2">
    <source>
        <dbReference type="ARBA" id="ARBA00010942"/>
    </source>
</evidence>
<feature type="transmembrane region" description="Helical" evidence="9">
    <location>
        <begin position="441"/>
        <end position="461"/>
    </location>
</feature>
<dbReference type="PANTHER" id="PTHR32063:SF13">
    <property type="entry name" value="MULTIDRUG EFFLUX PUMP SUBUNIT ACRB-RELATED"/>
    <property type="match status" value="1"/>
</dbReference>
<dbReference type="OrthoDB" id="9759330at2"/>
<dbReference type="NCBIfam" id="TIGR00915">
    <property type="entry name" value="2A0602"/>
    <property type="match status" value="1"/>
</dbReference>
<feature type="transmembrane region" description="Helical" evidence="9">
    <location>
        <begin position="394"/>
        <end position="415"/>
    </location>
</feature>